<dbReference type="OrthoDB" id="4966104at2"/>
<proteinExistence type="predicted"/>
<feature type="transmembrane region" description="Helical" evidence="1">
    <location>
        <begin position="7"/>
        <end position="28"/>
    </location>
</feature>
<name>A0A3P1T3B9_9ACTN</name>
<dbReference type="Proteomes" id="UP000280819">
    <property type="component" value="Unassembled WGS sequence"/>
</dbReference>
<dbReference type="EMBL" id="RQZG01000016">
    <property type="protein sequence ID" value="RRD03850.1"/>
    <property type="molecule type" value="Genomic_DNA"/>
</dbReference>
<feature type="transmembrane region" description="Helical" evidence="1">
    <location>
        <begin position="34"/>
        <end position="54"/>
    </location>
</feature>
<evidence type="ECO:0000313" key="2">
    <source>
        <dbReference type="EMBL" id="RRD03850.1"/>
    </source>
</evidence>
<evidence type="ECO:0000313" key="3">
    <source>
        <dbReference type="Proteomes" id="UP000280819"/>
    </source>
</evidence>
<protein>
    <submittedName>
        <fullName evidence="2">Uncharacterized protein</fullName>
    </submittedName>
</protein>
<keyword evidence="1" id="KW-0472">Membrane</keyword>
<dbReference type="RefSeq" id="WP_124845540.1">
    <property type="nucleotide sequence ID" value="NZ_RQZG01000016.1"/>
</dbReference>
<keyword evidence="1" id="KW-0812">Transmembrane</keyword>
<organism evidence="2 3">
    <name type="scientific">Arachnia propionica</name>
    <dbReference type="NCBI Taxonomy" id="1750"/>
    <lineage>
        <taxon>Bacteria</taxon>
        <taxon>Bacillati</taxon>
        <taxon>Actinomycetota</taxon>
        <taxon>Actinomycetes</taxon>
        <taxon>Propionibacteriales</taxon>
        <taxon>Propionibacteriaceae</taxon>
        <taxon>Arachnia</taxon>
    </lineage>
</organism>
<keyword evidence="1" id="KW-1133">Transmembrane helix</keyword>
<accession>A0A3P1T3B9</accession>
<dbReference type="AlphaFoldDB" id="A0A3P1T3B9"/>
<feature type="transmembrane region" description="Helical" evidence="1">
    <location>
        <begin position="88"/>
        <end position="113"/>
    </location>
</feature>
<sequence>MIIWRGWGILGFPCIIAGLGVASLLFPGNTQSRGFIAVGFLLGGFLCFLLGWWLNQVRPTAKLVELGRQVGPEQAELHAKQLRNQHTLFFIPLQYLGILAAVGGLVNLVMWLFQGAG</sequence>
<comment type="caution">
    <text evidence="2">The sequence shown here is derived from an EMBL/GenBank/DDBJ whole genome shotgun (WGS) entry which is preliminary data.</text>
</comment>
<evidence type="ECO:0000256" key="1">
    <source>
        <dbReference type="SAM" id="Phobius"/>
    </source>
</evidence>
<reference evidence="2 3" key="1">
    <citation type="submission" date="2018-11" db="EMBL/GenBank/DDBJ databases">
        <title>Genomes From Bacteria Associated with the Canine Oral Cavity: a Test Case for Automated Genome-Based Taxonomic Assignment.</title>
        <authorList>
            <person name="Coil D.A."/>
            <person name="Jospin G."/>
            <person name="Darling A.E."/>
            <person name="Wallis C."/>
            <person name="Davis I.J."/>
            <person name="Harris S."/>
            <person name="Eisen J.A."/>
            <person name="Holcombe L.J."/>
            <person name="O'Flynn C."/>
        </authorList>
    </citation>
    <scope>NUCLEOTIDE SEQUENCE [LARGE SCALE GENOMIC DNA]</scope>
    <source>
        <strain evidence="2 3">OH887_COT-365</strain>
    </source>
</reference>
<gene>
    <name evidence="2" type="ORF">EII34_12690</name>
</gene>